<evidence type="ECO:0000256" key="6">
    <source>
        <dbReference type="PROSITE-ProRule" id="PRU00209"/>
    </source>
</evidence>
<accession>A0AAF3EQB4</accession>
<dbReference type="PANTHER" id="PTHR11586">
    <property type="entry name" value="TRNA-AMINOACYLATION COFACTOR ARC1 FAMILY MEMBER"/>
    <property type="match status" value="1"/>
</dbReference>
<dbReference type="SUPFAM" id="SSF50249">
    <property type="entry name" value="Nucleic acid-binding proteins"/>
    <property type="match status" value="1"/>
</dbReference>
<dbReference type="AlphaFoldDB" id="A0AAF3EQB4"/>
<dbReference type="FunFam" id="2.40.50.140:FF:000047">
    <property type="entry name" value="tyrosine--tRNA ligase, cytoplasmic isoform X2"/>
    <property type="match status" value="1"/>
</dbReference>
<dbReference type="PANTHER" id="PTHR11586:SF33">
    <property type="entry name" value="AMINOACYL TRNA SYNTHASE COMPLEX-INTERACTING MULTIFUNCTIONAL PROTEIN 1"/>
    <property type="match status" value="1"/>
</dbReference>
<dbReference type="Proteomes" id="UP000887575">
    <property type="component" value="Unassembled WGS sequence"/>
</dbReference>
<dbReference type="InterPro" id="IPR002547">
    <property type="entry name" value="tRNA-bd_dom"/>
</dbReference>
<evidence type="ECO:0000256" key="4">
    <source>
        <dbReference type="ARBA" id="ARBA00022884"/>
    </source>
</evidence>
<reference evidence="11" key="1">
    <citation type="submission" date="2024-02" db="UniProtKB">
        <authorList>
            <consortium name="WormBaseParasite"/>
        </authorList>
    </citation>
    <scope>IDENTIFICATION</scope>
</reference>
<evidence type="ECO:0000313" key="10">
    <source>
        <dbReference type="Proteomes" id="UP000887575"/>
    </source>
</evidence>
<feature type="compositionally biased region" description="Basic and acidic residues" evidence="8">
    <location>
        <begin position="133"/>
        <end position="148"/>
    </location>
</feature>
<feature type="domain" description="TRNA-binding" evidence="9">
    <location>
        <begin position="163"/>
        <end position="264"/>
    </location>
</feature>
<feature type="coiled-coil region" evidence="7">
    <location>
        <begin position="63"/>
        <end position="97"/>
    </location>
</feature>
<dbReference type="GO" id="GO:0005737">
    <property type="term" value="C:cytoplasm"/>
    <property type="evidence" value="ECO:0007669"/>
    <property type="project" value="UniProtKB-SubCell"/>
</dbReference>
<evidence type="ECO:0000256" key="8">
    <source>
        <dbReference type="SAM" id="MobiDB-lite"/>
    </source>
</evidence>
<keyword evidence="7" id="KW-0175">Coiled coil</keyword>
<feature type="compositionally biased region" description="Basic and acidic residues" evidence="8">
    <location>
        <begin position="1"/>
        <end position="15"/>
    </location>
</feature>
<dbReference type="Gene3D" id="2.40.50.140">
    <property type="entry name" value="Nucleic acid-binding proteins"/>
    <property type="match status" value="1"/>
</dbReference>
<dbReference type="GO" id="GO:0000049">
    <property type="term" value="F:tRNA binding"/>
    <property type="evidence" value="ECO:0007669"/>
    <property type="project" value="UniProtKB-UniRule"/>
</dbReference>
<proteinExistence type="predicted"/>
<evidence type="ECO:0000256" key="5">
    <source>
        <dbReference type="ARBA" id="ARBA00022917"/>
    </source>
</evidence>
<keyword evidence="10" id="KW-1185">Reference proteome</keyword>
<evidence type="ECO:0000256" key="7">
    <source>
        <dbReference type="SAM" id="Coils"/>
    </source>
</evidence>
<feature type="region of interest" description="Disordered" evidence="8">
    <location>
        <begin position="1"/>
        <end position="27"/>
    </location>
</feature>
<evidence type="ECO:0000256" key="1">
    <source>
        <dbReference type="ARBA" id="ARBA00004496"/>
    </source>
</evidence>
<dbReference type="WBParaSite" id="MBELARI_LOCUS16175">
    <property type="protein sequence ID" value="MBELARI_LOCUS16175"/>
    <property type="gene ID" value="MBELARI_LOCUS16175"/>
</dbReference>
<keyword evidence="5" id="KW-0648">Protein biosynthesis</keyword>
<evidence type="ECO:0000256" key="3">
    <source>
        <dbReference type="ARBA" id="ARBA00022555"/>
    </source>
</evidence>
<name>A0AAF3EQB4_9BILA</name>
<dbReference type="GO" id="GO:0006412">
    <property type="term" value="P:translation"/>
    <property type="evidence" value="ECO:0007669"/>
    <property type="project" value="UniProtKB-KW"/>
</dbReference>
<sequence>MEIRSKTETPKESGKPQKKAAAQNGAVDKMALAARNFPNLAKNQQVIDQLFNANKARIEQARQLFVSQKLAELKKANDSLEKEVAELKEKLVVAEVTGGVKQISVPKVEQSAIASKEQRTKEPIAAAAPQKSQEAKVQPEKKEKKATGGDKAAAATASDETIDIGRLDLRVGRIIHCEKHPDADALYLEKIDVGEAEPRTVVSGLVKHVPLDQMQNRLVVVMCNLKPAKMRGVESKAMVMCASSPEKVEIMEVDPSAKPGMSVVCPPFVHRPDAQLNPKKKVWETVAEDLLVSPEGIATWKGHPLLVDGKTHLVAPTLRNVHVK</sequence>
<organism evidence="10 11">
    <name type="scientific">Mesorhabditis belari</name>
    <dbReference type="NCBI Taxonomy" id="2138241"/>
    <lineage>
        <taxon>Eukaryota</taxon>
        <taxon>Metazoa</taxon>
        <taxon>Ecdysozoa</taxon>
        <taxon>Nematoda</taxon>
        <taxon>Chromadorea</taxon>
        <taxon>Rhabditida</taxon>
        <taxon>Rhabditina</taxon>
        <taxon>Rhabditomorpha</taxon>
        <taxon>Rhabditoidea</taxon>
        <taxon>Rhabditidae</taxon>
        <taxon>Mesorhabditinae</taxon>
        <taxon>Mesorhabditis</taxon>
    </lineage>
</organism>
<keyword evidence="3 6" id="KW-0820">tRNA-binding</keyword>
<dbReference type="Pfam" id="PF01588">
    <property type="entry name" value="tRNA_bind"/>
    <property type="match status" value="1"/>
</dbReference>
<dbReference type="InterPro" id="IPR012340">
    <property type="entry name" value="NA-bd_OB-fold"/>
</dbReference>
<comment type="subcellular location">
    <subcellularLocation>
        <location evidence="1">Cytoplasm</location>
    </subcellularLocation>
</comment>
<dbReference type="InterPro" id="IPR051270">
    <property type="entry name" value="Tyrosine-tRNA_ligase_regulator"/>
</dbReference>
<evidence type="ECO:0000259" key="9">
    <source>
        <dbReference type="PROSITE" id="PS50886"/>
    </source>
</evidence>
<evidence type="ECO:0000313" key="11">
    <source>
        <dbReference type="WBParaSite" id="MBELARI_LOCUS16175"/>
    </source>
</evidence>
<keyword evidence="2" id="KW-0963">Cytoplasm</keyword>
<dbReference type="CDD" id="cd02799">
    <property type="entry name" value="tRNA_bind_EMAP-II_like"/>
    <property type="match status" value="1"/>
</dbReference>
<feature type="region of interest" description="Disordered" evidence="8">
    <location>
        <begin position="113"/>
        <end position="157"/>
    </location>
</feature>
<dbReference type="PROSITE" id="PS50886">
    <property type="entry name" value="TRBD"/>
    <property type="match status" value="1"/>
</dbReference>
<protein>
    <recommendedName>
        <fullName evidence="9">tRNA-binding domain-containing protein</fullName>
    </recommendedName>
</protein>
<keyword evidence="4 6" id="KW-0694">RNA-binding</keyword>
<evidence type="ECO:0000256" key="2">
    <source>
        <dbReference type="ARBA" id="ARBA00022490"/>
    </source>
</evidence>